<evidence type="ECO:0000256" key="5">
    <source>
        <dbReference type="SAM" id="Phobius"/>
    </source>
</evidence>
<dbReference type="InterPro" id="IPR039428">
    <property type="entry name" value="NUOK/Mnh_C1-like"/>
</dbReference>
<keyword evidence="4 5" id="KW-0472">Membrane</keyword>
<dbReference type="Pfam" id="PF00420">
    <property type="entry name" value="Oxidored_q2"/>
    <property type="match status" value="1"/>
</dbReference>
<geneLocation type="mitochondrion" evidence="6"/>
<dbReference type="EC" id="1.6.5.3" evidence="6"/>
<feature type="transmembrane region" description="Helical" evidence="5">
    <location>
        <begin position="32"/>
        <end position="55"/>
    </location>
</feature>
<sequence length="97" mass="11031">MYTFNFSYFFYFIFTFFVTNLLLILVAVDYFILVLVFLDLLLLTNILLFIIYTLLTNNPVGYCNALIILGVAAADTAVGLGLFILFFKTTNSVSIKE</sequence>
<dbReference type="GO" id="GO:0016020">
    <property type="term" value="C:membrane"/>
    <property type="evidence" value="ECO:0007669"/>
    <property type="project" value="UniProtKB-SubCell"/>
</dbReference>
<keyword evidence="2 5" id="KW-0812">Transmembrane</keyword>
<evidence type="ECO:0000313" key="6">
    <source>
        <dbReference type="EMBL" id="AJF22847.1"/>
    </source>
</evidence>
<feature type="transmembrane region" description="Helical" evidence="5">
    <location>
        <begin position="67"/>
        <end position="87"/>
    </location>
</feature>
<keyword evidence="3 5" id="KW-1133">Transmembrane helix</keyword>
<organism evidence="6">
    <name type="scientific">Paracercomonas marina</name>
    <dbReference type="NCBI Taxonomy" id="372086"/>
    <lineage>
        <taxon>Eukaryota</taxon>
        <taxon>Sar</taxon>
        <taxon>Rhizaria</taxon>
        <taxon>Cercozoa</taxon>
        <taxon>Cercomonadida</taxon>
        <taxon>Cercomonadidae</taxon>
        <taxon>Paracercomonas</taxon>
    </lineage>
</organism>
<comment type="subcellular location">
    <subcellularLocation>
        <location evidence="1">Membrane</location>
        <topology evidence="1">Multi-pass membrane protein</topology>
    </subcellularLocation>
</comment>
<evidence type="ECO:0000256" key="1">
    <source>
        <dbReference type="ARBA" id="ARBA00004141"/>
    </source>
</evidence>
<keyword evidence="6" id="KW-0560">Oxidoreductase</keyword>
<name>A0A0B5GFR1_9EUKA</name>
<accession>A0A0B5GFR1</accession>
<evidence type="ECO:0000256" key="3">
    <source>
        <dbReference type="ARBA" id="ARBA00022989"/>
    </source>
</evidence>
<protein>
    <submittedName>
        <fullName evidence="6">NADH dehydrogenase subunit 4L</fullName>
        <ecNumber evidence="6">1.6.5.3</ecNumber>
    </submittedName>
</protein>
<gene>
    <name evidence="6" type="primary">nad4L</name>
</gene>
<dbReference type="RefSeq" id="YP_009118066.1">
    <property type="nucleotide sequence ID" value="NC_026310.1"/>
</dbReference>
<dbReference type="EMBL" id="KP165385">
    <property type="protein sequence ID" value="AJF22847.1"/>
    <property type="molecule type" value="Genomic_DNA"/>
</dbReference>
<dbReference type="GO" id="GO:0016491">
    <property type="term" value="F:oxidoreductase activity"/>
    <property type="evidence" value="ECO:0007669"/>
    <property type="project" value="UniProtKB-KW"/>
</dbReference>
<evidence type="ECO:0000256" key="4">
    <source>
        <dbReference type="ARBA" id="ARBA00023136"/>
    </source>
</evidence>
<feature type="transmembrane region" description="Helical" evidence="5">
    <location>
        <begin position="6"/>
        <end position="25"/>
    </location>
</feature>
<dbReference type="Gene3D" id="1.10.287.3510">
    <property type="match status" value="1"/>
</dbReference>
<dbReference type="AlphaFoldDB" id="A0A0B5GFR1"/>
<proteinExistence type="predicted"/>
<reference evidence="6" key="1">
    <citation type="journal article" date="2014" name="Nucleic Acids Res.">
        <title>Widespread occurrence of organelle genome-encoded 5S rRNAs including permuted molecules.</title>
        <authorList>
            <person name="Valach M."/>
            <person name="Burger G."/>
            <person name="Gray M.W."/>
            <person name="Lang B.F."/>
        </authorList>
    </citation>
    <scope>NUCLEOTIDE SEQUENCE</scope>
    <source>
        <strain evidence="6">ATCC 50344</strain>
    </source>
</reference>
<evidence type="ECO:0000256" key="2">
    <source>
        <dbReference type="ARBA" id="ARBA00022692"/>
    </source>
</evidence>
<keyword evidence="6" id="KW-0496">Mitochondrion</keyword>
<dbReference type="GeneID" id="22975966"/>